<gene>
    <name evidence="1" type="ORF">UFOVP828_83</name>
</gene>
<proteinExistence type="predicted"/>
<accession>A0A6J5P0W1</accession>
<reference evidence="1" key="1">
    <citation type="submission" date="2020-04" db="EMBL/GenBank/DDBJ databases">
        <authorList>
            <person name="Chiriac C."/>
            <person name="Salcher M."/>
            <person name="Ghai R."/>
            <person name="Kavagutti S V."/>
        </authorList>
    </citation>
    <scope>NUCLEOTIDE SEQUENCE</scope>
</reference>
<evidence type="ECO:0000313" key="1">
    <source>
        <dbReference type="EMBL" id="CAB4164712.1"/>
    </source>
</evidence>
<sequence>MSVAVADFKVGDKFVTQKSKAEGIITELIPQPNGNVRVKLDVNGQTRYTTWTAKK</sequence>
<dbReference type="EMBL" id="LR796766">
    <property type="protein sequence ID" value="CAB4164712.1"/>
    <property type="molecule type" value="Genomic_DNA"/>
</dbReference>
<organism evidence="1">
    <name type="scientific">uncultured Caudovirales phage</name>
    <dbReference type="NCBI Taxonomy" id="2100421"/>
    <lineage>
        <taxon>Viruses</taxon>
        <taxon>Duplodnaviria</taxon>
        <taxon>Heunggongvirae</taxon>
        <taxon>Uroviricota</taxon>
        <taxon>Caudoviricetes</taxon>
        <taxon>Peduoviridae</taxon>
        <taxon>Maltschvirus</taxon>
        <taxon>Maltschvirus maltsch</taxon>
    </lineage>
</organism>
<name>A0A6J5P0W1_9CAUD</name>
<protein>
    <submittedName>
        <fullName evidence="1">Uncharacterized protein</fullName>
    </submittedName>
</protein>